<evidence type="ECO:0000313" key="1">
    <source>
        <dbReference type="EMBL" id="AKI03830.1"/>
    </source>
</evidence>
<sequence>MNDEEMHKMYLKHFLYKNGIIEQKPEAKENKKSDSEEVKIFLVNGKTLYFNNVSSTKELYENGRSVLLIKHFDKETSKKRISCFDLNKENIIGYSIDDEL</sequence>
<gene>
    <name evidence="1" type="ORF">LsR_00279</name>
</gene>
<organism evidence="1 2">
    <name type="scientific">Ligilactobacillus salivarius str. Ren</name>
    <dbReference type="NCBI Taxonomy" id="1194971"/>
    <lineage>
        <taxon>Bacteria</taxon>
        <taxon>Bacillati</taxon>
        <taxon>Bacillota</taxon>
        <taxon>Bacilli</taxon>
        <taxon>Lactobacillales</taxon>
        <taxon>Lactobacillaceae</taxon>
        <taxon>Ligilactobacillus</taxon>
    </lineage>
</organism>
<dbReference type="RefSeq" id="WP_047035146.1">
    <property type="nucleotide sequence ID" value="NZ_CP011403.1"/>
</dbReference>
<dbReference type="Proteomes" id="UP000035027">
    <property type="component" value="Chromosome"/>
</dbReference>
<evidence type="ECO:0000313" key="2">
    <source>
        <dbReference type="Proteomes" id="UP000035027"/>
    </source>
</evidence>
<dbReference type="PATRIC" id="fig|1194971.3.peg.280"/>
<name>A0A0F7PWD1_9LACO</name>
<protein>
    <submittedName>
        <fullName evidence="1">Uncharacterized protein</fullName>
    </submittedName>
</protein>
<accession>A0A0F7PWD1</accession>
<dbReference type="EMBL" id="CP011403">
    <property type="protein sequence ID" value="AKI03830.1"/>
    <property type="molecule type" value="Genomic_DNA"/>
</dbReference>
<dbReference type="AlphaFoldDB" id="A0A0F7PWD1"/>
<proteinExistence type="predicted"/>
<reference evidence="1 2" key="1">
    <citation type="submission" date="2015-05" db="EMBL/GenBank/DDBJ databases">
        <title>Complete genome sequence of Lactobacillus salivarius Ren, a probiotic strain with antitumor activity.</title>
        <authorList>
            <person name="Sun E."/>
            <person name="Zhao L."/>
            <person name="Liu S."/>
            <person name="Zhang M."/>
            <person name="Guo H."/>
            <person name="Ren F."/>
        </authorList>
    </citation>
    <scope>NUCLEOTIDE SEQUENCE [LARGE SCALE GENOMIC DNA]</scope>
    <source>
        <strain evidence="1 2">Ren</strain>
    </source>
</reference>